<evidence type="ECO:0000256" key="4">
    <source>
        <dbReference type="ARBA" id="ARBA00023038"/>
    </source>
</evidence>
<gene>
    <name evidence="11" type="ORF">DSTB1V02_LOCUS14264</name>
</gene>
<dbReference type="PANTHER" id="PTHR24208:SF168">
    <property type="entry name" value="PROTEIN APTEROUS"/>
    <property type="match status" value="1"/>
</dbReference>
<evidence type="ECO:0000256" key="3">
    <source>
        <dbReference type="ARBA" id="ARBA00022833"/>
    </source>
</evidence>
<dbReference type="PROSITE" id="PS50023">
    <property type="entry name" value="LIM_DOMAIN_2"/>
    <property type="match status" value="1"/>
</dbReference>
<keyword evidence="4 8" id="KW-0440">LIM domain</keyword>
<dbReference type="CDD" id="cd09369">
    <property type="entry name" value="LIM1_Lhx2_Lhx9"/>
    <property type="match status" value="1"/>
</dbReference>
<proteinExistence type="predicted"/>
<evidence type="ECO:0000256" key="9">
    <source>
        <dbReference type="SAM" id="MobiDB-lite"/>
    </source>
</evidence>
<dbReference type="Gene3D" id="2.10.110.10">
    <property type="entry name" value="Cysteine Rich Protein"/>
    <property type="match status" value="1"/>
</dbReference>
<dbReference type="AlphaFoldDB" id="A0A7R9FTR4"/>
<keyword evidence="12" id="KW-1185">Reference proteome</keyword>
<evidence type="ECO:0000256" key="8">
    <source>
        <dbReference type="PROSITE-ProRule" id="PRU00125"/>
    </source>
</evidence>
<dbReference type="FunFam" id="2.10.110.10:FF:000033">
    <property type="entry name" value="LIM/homeobox protein Lhx9 isoform X2"/>
    <property type="match status" value="1"/>
</dbReference>
<protein>
    <recommendedName>
        <fullName evidence="10">LIM zinc-binding domain-containing protein</fullName>
    </recommendedName>
</protein>
<evidence type="ECO:0000256" key="5">
    <source>
        <dbReference type="ARBA" id="ARBA00023125"/>
    </source>
</evidence>
<keyword evidence="3 8" id="KW-0862">Zinc</keyword>
<dbReference type="GO" id="GO:0005634">
    <property type="term" value="C:nucleus"/>
    <property type="evidence" value="ECO:0007669"/>
    <property type="project" value="UniProtKB-SubCell"/>
</dbReference>
<dbReference type="PANTHER" id="PTHR24208">
    <property type="entry name" value="LIM/HOMEOBOX PROTEIN LHX"/>
    <property type="match status" value="1"/>
</dbReference>
<keyword evidence="6" id="KW-0371">Homeobox</keyword>
<dbReference type="GO" id="GO:0046872">
    <property type="term" value="F:metal ion binding"/>
    <property type="evidence" value="ECO:0007669"/>
    <property type="project" value="UniProtKB-KW"/>
</dbReference>
<keyword evidence="5" id="KW-0238">DNA-binding</keyword>
<evidence type="ECO:0000259" key="10">
    <source>
        <dbReference type="PROSITE" id="PS50023"/>
    </source>
</evidence>
<comment type="subcellular location">
    <subcellularLocation>
        <location evidence="1">Nucleus</location>
    </subcellularLocation>
</comment>
<dbReference type="InterPro" id="IPR050453">
    <property type="entry name" value="LIM_Homeobox_TF"/>
</dbReference>
<dbReference type="InterPro" id="IPR001781">
    <property type="entry name" value="Znf_LIM"/>
</dbReference>
<evidence type="ECO:0000256" key="1">
    <source>
        <dbReference type="ARBA" id="ARBA00004123"/>
    </source>
</evidence>
<dbReference type="Proteomes" id="UP000677054">
    <property type="component" value="Unassembled WGS sequence"/>
</dbReference>
<dbReference type="Pfam" id="PF00412">
    <property type="entry name" value="LIM"/>
    <property type="match status" value="1"/>
</dbReference>
<dbReference type="EMBL" id="LR909710">
    <property type="protein sequence ID" value="CAD7254518.1"/>
    <property type="molecule type" value="Genomic_DNA"/>
</dbReference>
<dbReference type="PROSITE" id="PS00478">
    <property type="entry name" value="LIM_DOMAIN_1"/>
    <property type="match status" value="1"/>
</dbReference>
<dbReference type="GO" id="GO:0000977">
    <property type="term" value="F:RNA polymerase II transcription regulatory region sequence-specific DNA binding"/>
    <property type="evidence" value="ECO:0007669"/>
    <property type="project" value="TreeGrafter"/>
</dbReference>
<accession>A0A7R9FTR4</accession>
<evidence type="ECO:0000313" key="11">
    <source>
        <dbReference type="EMBL" id="CAD7254518.1"/>
    </source>
</evidence>
<feature type="region of interest" description="Disordered" evidence="9">
    <location>
        <begin position="1"/>
        <end position="48"/>
    </location>
</feature>
<sequence length="138" mass="14964">MPGVLEGPGLINDHKPDVRTLQGPSPTSSSQGLSPTNHELPGSPGSCIRSNEPAYLELRPVKPKSEPGELDLSSPDSGAVVYCAGCHNKILDRWYLQAVDRAWHASCLRCAQCARPLEGALTCFARQGSIYCKEDYLR</sequence>
<dbReference type="GO" id="GO:0000981">
    <property type="term" value="F:DNA-binding transcription factor activity, RNA polymerase II-specific"/>
    <property type="evidence" value="ECO:0007669"/>
    <property type="project" value="TreeGrafter"/>
</dbReference>
<evidence type="ECO:0000256" key="7">
    <source>
        <dbReference type="ARBA" id="ARBA00023242"/>
    </source>
</evidence>
<feature type="compositionally biased region" description="Polar residues" evidence="9">
    <location>
        <begin position="22"/>
        <end position="37"/>
    </location>
</feature>
<dbReference type="GO" id="GO:0030182">
    <property type="term" value="P:neuron differentiation"/>
    <property type="evidence" value="ECO:0007669"/>
    <property type="project" value="TreeGrafter"/>
</dbReference>
<keyword evidence="7" id="KW-0539">Nucleus</keyword>
<evidence type="ECO:0000256" key="2">
    <source>
        <dbReference type="ARBA" id="ARBA00022723"/>
    </source>
</evidence>
<evidence type="ECO:0000313" key="12">
    <source>
        <dbReference type="Proteomes" id="UP000677054"/>
    </source>
</evidence>
<feature type="domain" description="LIM zinc-binding" evidence="10">
    <location>
        <begin position="81"/>
        <end position="138"/>
    </location>
</feature>
<dbReference type="OrthoDB" id="9990008at2759"/>
<dbReference type="SUPFAM" id="SSF57716">
    <property type="entry name" value="Glucocorticoid receptor-like (DNA-binding domain)"/>
    <property type="match status" value="2"/>
</dbReference>
<dbReference type="SMART" id="SM00132">
    <property type="entry name" value="LIM"/>
    <property type="match status" value="1"/>
</dbReference>
<name>A0A7R9FTR4_9CRUS</name>
<organism evidence="11">
    <name type="scientific">Darwinula stevensoni</name>
    <dbReference type="NCBI Taxonomy" id="69355"/>
    <lineage>
        <taxon>Eukaryota</taxon>
        <taxon>Metazoa</taxon>
        <taxon>Ecdysozoa</taxon>
        <taxon>Arthropoda</taxon>
        <taxon>Crustacea</taxon>
        <taxon>Oligostraca</taxon>
        <taxon>Ostracoda</taxon>
        <taxon>Podocopa</taxon>
        <taxon>Podocopida</taxon>
        <taxon>Darwinulocopina</taxon>
        <taxon>Darwinuloidea</taxon>
        <taxon>Darwinulidae</taxon>
        <taxon>Darwinula</taxon>
    </lineage>
</organism>
<reference evidence="11" key="1">
    <citation type="submission" date="2020-11" db="EMBL/GenBank/DDBJ databases">
        <authorList>
            <person name="Tran Van P."/>
        </authorList>
    </citation>
    <scope>NUCLEOTIDE SEQUENCE</scope>
</reference>
<evidence type="ECO:0000256" key="6">
    <source>
        <dbReference type="ARBA" id="ARBA00023155"/>
    </source>
</evidence>
<keyword evidence="2 8" id="KW-0479">Metal-binding</keyword>
<dbReference type="EMBL" id="CAJPEV010010192">
    <property type="protein sequence ID" value="CAG0905921.1"/>
    <property type="molecule type" value="Genomic_DNA"/>
</dbReference>